<reference evidence="2 3" key="1">
    <citation type="submission" date="2023-05" db="EMBL/GenBank/DDBJ databases">
        <title>B98-5 Cell Line De Novo Hybrid Assembly: An Optical Mapping Approach.</title>
        <authorList>
            <person name="Kananen K."/>
            <person name="Auerbach J.A."/>
            <person name="Kautto E."/>
            <person name="Blachly J.S."/>
        </authorList>
    </citation>
    <scope>NUCLEOTIDE SEQUENCE [LARGE SCALE GENOMIC DNA]</scope>
    <source>
        <strain evidence="2">B95-8</strain>
        <tissue evidence="2">Cell line</tissue>
    </source>
</reference>
<feature type="compositionally biased region" description="Basic and acidic residues" evidence="1">
    <location>
        <begin position="52"/>
        <end position="77"/>
    </location>
</feature>
<dbReference type="Proteomes" id="UP001266305">
    <property type="component" value="Unassembled WGS sequence"/>
</dbReference>
<feature type="region of interest" description="Disordered" evidence="1">
    <location>
        <begin position="19"/>
        <end position="85"/>
    </location>
</feature>
<proteinExistence type="predicted"/>
<protein>
    <submittedName>
        <fullName evidence="2">Cyclin-dependent kinase-like 5</fullName>
    </submittedName>
</protein>
<evidence type="ECO:0000313" key="3">
    <source>
        <dbReference type="Proteomes" id="UP001266305"/>
    </source>
</evidence>
<evidence type="ECO:0000256" key="1">
    <source>
        <dbReference type="SAM" id="MobiDB-lite"/>
    </source>
</evidence>
<gene>
    <name evidence="2" type="primary">CDKL5_1</name>
    <name evidence="2" type="ORF">P7K49_038302</name>
</gene>
<sequence>MVRFGDYDLFHFAGVKNARFGPGEQLPPEMTVARSSVKETSREGTSSFHTRQKSEGGVYHDPHSDDGTAPKENRHLYNDPMPRRVGSFYRGKPTPAFTRFPSPPSLALCTYCFH</sequence>
<name>A0ABQ9TEB3_SAGOE</name>
<accession>A0ABQ9TEB3</accession>
<organism evidence="2 3">
    <name type="scientific">Saguinus oedipus</name>
    <name type="common">Cotton-top tamarin</name>
    <name type="synonym">Oedipomidas oedipus</name>
    <dbReference type="NCBI Taxonomy" id="9490"/>
    <lineage>
        <taxon>Eukaryota</taxon>
        <taxon>Metazoa</taxon>
        <taxon>Chordata</taxon>
        <taxon>Craniata</taxon>
        <taxon>Vertebrata</taxon>
        <taxon>Euteleostomi</taxon>
        <taxon>Mammalia</taxon>
        <taxon>Eutheria</taxon>
        <taxon>Euarchontoglires</taxon>
        <taxon>Primates</taxon>
        <taxon>Haplorrhini</taxon>
        <taxon>Platyrrhini</taxon>
        <taxon>Cebidae</taxon>
        <taxon>Callitrichinae</taxon>
        <taxon>Saguinus</taxon>
    </lineage>
</organism>
<evidence type="ECO:0000313" key="2">
    <source>
        <dbReference type="EMBL" id="KAK2083066.1"/>
    </source>
</evidence>
<comment type="caution">
    <text evidence="2">The sequence shown here is derived from an EMBL/GenBank/DDBJ whole genome shotgun (WGS) entry which is preliminary data.</text>
</comment>
<dbReference type="EMBL" id="JASSZA010000023">
    <property type="protein sequence ID" value="KAK2083066.1"/>
    <property type="molecule type" value="Genomic_DNA"/>
</dbReference>
<keyword evidence="3" id="KW-1185">Reference proteome</keyword>